<evidence type="ECO:0000256" key="2">
    <source>
        <dbReference type="SAM" id="Phobius"/>
    </source>
</evidence>
<keyword evidence="2" id="KW-0472">Membrane</keyword>
<sequence length="201" mass="23390">MFGRKKTEKTAEGDEVEATIEPVVEKKNSKTTPAKGAPTPKRRDQEAANRRPLIMDNRKEAKRAQRQAVAEERAKMRRAMETGDEKHMPYRDKGPQRRYARDFVDARYGISEWLMIMVLVFLLLSFVQIPEVQVFISVGLMVLVVVVVVEGFWVGHQLKKRLTEKFGELERGVRWYGAMRALQLRRLRLPKPQVKRGEFPR</sequence>
<feature type="region of interest" description="Disordered" evidence="1">
    <location>
        <begin position="1"/>
        <end position="93"/>
    </location>
</feature>
<protein>
    <submittedName>
        <fullName evidence="3">DUF3043 domain-containing protein</fullName>
    </submittedName>
</protein>
<name>A0AAJ6AQ45_9MICC</name>
<evidence type="ECO:0000256" key="1">
    <source>
        <dbReference type="SAM" id="MobiDB-lite"/>
    </source>
</evidence>
<dbReference type="AlphaFoldDB" id="A0AAJ6AQ45"/>
<dbReference type="Proteomes" id="UP001224674">
    <property type="component" value="Chromosome"/>
</dbReference>
<accession>A0AAJ6AQ45</accession>
<feature type="transmembrane region" description="Helical" evidence="2">
    <location>
        <begin position="108"/>
        <end position="129"/>
    </location>
</feature>
<feature type="compositionally biased region" description="Basic and acidic residues" evidence="1">
    <location>
        <begin position="56"/>
        <end position="93"/>
    </location>
</feature>
<dbReference type="RefSeq" id="WP_279673906.1">
    <property type="nucleotide sequence ID" value="NZ_CP122562.1"/>
</dbReference>
<keyword evidence="4" id="KW-1185">Reference proteome</keyword>
<reference evidence="3 4" key="1">
    <citation type="submission" date="2023-03" db="EMBL/GenBank/DDBJ databases">
        <title>Complete genome sequences of several Auritidibacter ignavus strains isolated from ear infections.</title>
        <authorList>
            <person name="Baehr T."/>
            <person name="Baumhoegger A.M."/>
        </authorList>
    </citation>
    <scope>NUCLEOTIDE SEQUENCE [LARGE SCALE GENOMIC DNA]</scope>
    <source>
        <strain evidence="3 4">BABAE-6</strain>
    </source>
</reference>
<dbReference type="Pfam" id="PF11241">
    <property type="entry name" value="DUF3043"/>
    <property type="match status" value="1"/>
</dbReference>
<proteinExistence type="predicted"/>
<evidence type="ECO:0000313" key="4">
    <source>
        <dbReference type="Proteomes" id="UP001224674"/>
    </source>
</evidence>
<dbReference type="EMBL" id="CP122566">
    <property type="protein sequence ID" value="WGH93759.1"/>
    <property type="molecule type" value="Genomic_DNA"/>
</dbReference>
<evidence type="ECO:0000313" key="3">
    <source>
        <dbReference type="EMBL" id="WGH93759.1"/>
    </source>
</evidence>
<organism evidence="3 4">
    <name type="scientific">Auritidibacter ignavus</name>
    <dbReference type="NCBI Taxonomy" id="678932"/>
    <lineage>
        <taxon>Bacteria</taxon>
        <taxon>Bacillati</taxon>
        <taxon>Actinomycetota</taxon>
        <taxon>Actinomycetes</taxon>
        <taxon>Micrococcales</taxon>
        <taxon>Micrococcaceae</taxon>
        <taxon>Auritidibacter</taxon>
    </lineage>
</organism>
<dbReference type="InterPro" id="IPR021403">
    <property type="entry name" value="DUF3043"/>
</dbReference>
<gene>
    <name evidence="3" type="ORF">QDX21_02875</name>
</gene>
<keyword evidence="2" id="KW-1133">Transmembrane helix</keyword>
<keyword evidence="2" id="KW-0812">Transmembrane</keyword>
<feature type="transmembrane region" description="Helical" evidence="2">
    <location>
        <begin position="135"/>
        <end position="155"/>
    </location>
</feature>